<accession>A0A9P7ER37</accession>
<dbReference type="GeneID" id="64704967"/>
<proteinExistence type="predicted"/>
<dbReference type="EMBL" id="JABBWM010000157">
    <property type="protein sequence ID" value="KAG2085889.1"/>
    <property type="molecule type" value="Genomic_DNA"/>
</dbReference>
<name>A0A9P7ER37_9AGAM</name>
<comment type="caution">
    <text evidence="1">The sequence shown here is derived from an EMBL/GenBank/DDBJ whole genome shotgun (WGS) entry which is preliminary data.</text>
</comment>
<dbReference type="RefSeq" id="XP_041284781.1">
    <property type="nucleotide sequence ID" value="XM_041442708.1"/>
</dbReference>
<protein>
    <submittedName>
        <fullName evidence="1">Uncharacterized protein</fullName>
    </submittedName>
</protein>
<organism evidence="1 2">
    <name type="scientific">Suillus discolor</name>
    <dbReference type="NCBI Taxonomy" id="1912936"/>
    <lineage>
        <taxon>Eukaryota</taxon>
        <taxon>Fungi</taxon>
        <taxon>Dikarya</taxon>
        <taxon>Basidiomycota</taxon>
        <taxon>Agaricomycotina</taxon>
        <taxon>Agaricomycetes</taxon>
        <taxon>Agaricomycetidae</taxon>
        <taxon>Boletales</taxon>
        <taxon>Suillineae</taxon>
        <taxon>Suillaceae</taxon>
        <taxon>Suillus</taxon>
    </lineage>
</organism>
<dbReference type="Proteomes" id="UP000823399">
    <property type="component" value="Unassembled WGS sequence"/>
</dbReference>
<dbReference type="AlphaFoldDB" id="A0A9P7ER37"/>
<evidence type="ECO:0000313" key="1">
    <source>
        <dbReference type="EMBL" id="KAG2085889.1"/>
    </source>
</evidence>
<evidence type="ECO:0000313" key="2">
    <source>
        <dbReference type="Proteomes" id="UP000823399"/>
    </source>
</evidence>
<dbReference type="OrthoDB" id="2636793at2759"/>
<reference evidence="1" key="1">
    <citation type="journal article" date="2020" name="New Phytol.">
        <title>Comparative genomics reveals dynamic genome evolution in host specialist ectomycorrhizal fungi.</title>
        <authorList>
            <person name="Lofgren L.A."/>
            <person name="Nguyen N.H."/>
            <person name="Vilgalys R."/>
            <person name="Ruytinx J."/>
            <person name="Liao H.L."/>
            <person name="Branco S."/>
            <person name="Kuo A."/>
            <person name="LaButti K."/>
            <person name="Lipzen A."/>
            <person name="Andreopoulos W."/>
            <person name="Pangilinan J."/>
            <person name="Riley R."/>
            <person name="Hundley H."/>
            <person name="Na H."/>
            <person name="Barry K."/>
            <person name="Grigoriev I.V."/>
            <person name="Stajich J.E."/>
            <person name="Kennedy P.G."/>
        </authorList>
    </citation>
    <scope>NUCLEOTIDE SEQUENCE</scope>
    <source>
        <strain evidence="1">FC423</strain>
    </source>
</reference>
<keyword evidence="2" id="KW-1185">Reference proteome</keyword>
<gene>
    <name evidence="1" type="ORF">F5147DRAFT_781848</name>
</gene>
<sequence length="441" mass="49117">MTIRKVRFVTPEWAYSGNNTSLFKHGGNIDESPAAPHGALDVDPITWWGAYVPLELWTPPKLRKSKFKGVVGLEDYPSFKKYNFDNKCLTDHEETDDPLTKREKVYQLCFNGHFDKVTNMLSDMYCIVSMHVATRVLPPKCTTDETDHDPYDCGWEEPGLGELSEDPNTCRLGHPIHDLGTADSSESAANAYDCGWDNPMPDSGITLVGESGHNWHNQYDCGWDDPMDHELIMEFSESAADAYDCGWDNPTDDKDIMSLGESGEDEYDCGWGDPMDTNPLPPASRCGDVLHNDESMGKDPYDCRWDDPELEPTLTGDEDMIDIVSSGVPAGAPGSTAGNECNVFQHAQNFTRCAIRQLRSIQDQDIHSSIDYMIPTTEGVCDPMPASTPVAIRGDTKEYGGAIDKVTELYEDIAAVHHLLNVHRRIMEQLDDMIVIHAQAT</sequence>